<dbReference type="PANTHER" id="PTHR42847">
    <property type="entry name" value="ALKANESULFONATE MONOOXYGENASE"/>
    <property type="match status" value="1"/>
</dbReference>
<dbReference type="GO" id="GO:0046306">
    <property type="term" value="P:alkanesulfonate catabolic process"/>
    <property type="evidence" value="ECO:0007669"/>
    <property type="project" value="TreeGrafter"/>
</dbReference>
<feature type="domain" description="Luciferase-like" evidence="5">
    <location>
        <begin position="6"/>
        <end position="317"/>
    </location>
</feature>
<evidence type="ECO:0000256" key="1">
    <source>
        <dbReference type="ARBA" id="ARBA00022630"/>
    </source>
</evidence>
<dbReference type="KEGG" id="kvl:KVU_1293"/>
<dbReference type="PANTHER" id="PTHR42847:SF4">
    <property type="entry name" value="ALKANESULFONATE MONOOXYGENASE-RELATED"/>
    <property type="match status" value="1"/>
</dbReference>
<dbReference type="AlphaFoldDB" id="F9Y806"/>
<evidence type="ECO:0000256" key="2">
    <source>
        <dbReference type="ARBA" id="ARBA00022643"/>
    </source>
</evidence>
<dbReference type="Gene3D" id="3.20.20.30">
    <property type="entry name" value="Luciferase-like domain"/>
    <property type="match status" value="1"/>
</dbReference>
<dbReference type="InterPro" id="IPR050172">
    <property type="entry name" value="SsuD_RutA_monooxygenase"/>
</dbReference>
<dbReference type="EMBL" id="CP002018">
    <property type="protein sequence ID" value="AEM41132.1"/>
    <property type="molecule type" value="Genomic_DNA"/>
</dbReference>
<dbReference type="SUPFAM" id="SSF51679">
    <property type="entry name" value="Bacterial luciferase-like"/>
    <property type="match status" value="1"/>
</dbReference>
<keyword evidence="7" id="KW-1185">Reference proteome</keyword>
<protein>
    <submittedName>
        <fullName evidence="6">Putative monooxygenase YcdM</fullName>
        <ecNumber evidence="6">1.14.-.-</ecNumber>
    </submittedName>
</protein>
<keyword evidence="1" id="KW-0285">Flavoprotein</keyword>
<evidence type="ECO:0000313" key="7">
    <source>
        <dbReference type="Proteomes" id="UP000000692"/>
    </source>
</evidence>
<dbReference type="Proteomes" id="UP000000692">
    <property type="component" value="Chromosome"/>
</dbReference>
<name>F9Y806_KETVW</name>
<dbReference type="eggNOG" id="COG2141">
    <property type="taxonomic scope" value="Bacteria"/>
</dbReference>
<evidence type="ECO:0000259" key="5">
    <source>
        <dbReference type="Pfam" id="PF00296"/>
    </source>
</evidence>
<dbReference type="Pfam" id="PF00296">
    <property type="entry name" value="Bac_luciferase"/>
    <property type="match status" value="1"/>
</dbReference>
<sequence>MRHVELGVFMPVGSNGFLMSKAAPQYQPSFALHREIAQTAEDLGLDYLFSMGKWMGFGGATDFWKETIEPISMAPALAAATSRIKIFATINPLLYKPAVAAKILATIDGISGGRFGINIVTGNTLEEVEQLGVVPEGYTDYRYQYADEWISLIKLLWSQDRTTFEGRFFQVANCVSDPKPVQRPAIQIVSAGLSGEGLAFGVKHSDYQFVGGEPNVMQRLREASAGRDTPLKAATNLMLIFGKTDEEAAAKLDTLIAERDHEALDNLIASFERDNRGSYKVRTDYLRDPRVIGFGNGTPVTGTPKTVAAKLASMITTSGLDAIQFTFIDFVEDLKIFGTESVPELRRLLLDQGVRLSDTLAK</sequence>
<dbReference type="PATRIC" id="fig|759362.5.peg.1329"/>
<evidence type="ECO:0000256" key="3">
    <source>
        <dbReference type="ARBA" id="ARBA00023002"/>
    </source>
</evidence>
<gene>
    <name evidence="6" type="ordered locus">KVU_1293</name>
</gene>
<reference evidence="6 7" key="1">
    <citation type="journal article" date="2011" name="J. Bacteriol.">
        <title>Complete genome sequence of the industrial strain Ketogulonicigenium vulgare WSH-001.</title>
        <authorList>
            <person name="Liu L."/>
            <person name="Li Y."/>
            <person name="Zhang J."/>
            <person name="Zhou Z."/>
            <person name="Liu J."/>
            <person name="Li X."/>
            <person name="Zhou J."/>
            <person name="Du G."/>
            <person name="Wang L."/>
            <person name="Chen J."/>
        </authorList>
    </citation>
    <scope>NUCLEOTIDE SEQUENCE [LARGE SCALE GENOMIC DNA]</scope>
    <source>
        <strain evidence="6 7">WSH-001</strain>
    </source>
</reference>
<organism evidence="6 7">
    <name type="scientific">Ketogulonicigenium vulgare (strain WSH-001)</name>
    <dbReference type="NCBI Taxonomy" id="759362"/>
    <lineage>
        <taxon>Bacteria</taxon>
        <taxon>Pseudomonadati</taxon>
        <taxon>Pseudomonadota</taxon>
        <taxon>Alphaproteobacteria</taxon>
        <taxon>Rhodobacterales</taxon>
        <taxon>Roseobacteraceae</taxon>
        <taxon>Ketogulonicigenium</taxon>
    </lineage>
</organism>
<proteinExistence type="predicted"/>
<dbReference type="OrthoDB" id="9779442at2"/>
<evidence type="ECO:0000256" key="4">
    <source>
        <dbReference type="ARBA" id="ARBA00023033"/>
    </source>
</evidence>
<accession>F9Y806</accession>
<keyword evidence="4 6" id="KW-0503">Monooxygenase</keyword>
<dbReference type="InterPro" id="IPR011251">
    <property type="entry name" value="Luciferase-like_dom"/>
</dbReference>
<dbReference type="GO" id="GO:0008726">
    <property type="term" value="F:alkanesulfonate monooxygenase activity"/>
    <property type="evidence" value="ECO:0007669"/>
    <property type="project" value="TreeGrafter"/>
</dbReference>
<dbReference type="EC" id="1.14.-.-" evidence="6"/>
<keyword evidence="3 6" id="KW-0560">Oxidoreductase</keyword>
<evidence type="ECO:0000313" key="6">
    <source>
        <dbReference type="EMBL" id="AEM41132.1"/>
    </source>
</evidence>
<dbReference type="HOGENOM" id="CLU_027853_1_1_5"/>
<dbReference type="RefSeq" id="WP_013384596.1">
    <property type="nucleotide sequence ID" value="NC_017384.1"/>
</dbReference>
<keyword evidence="2" id="KW-0288">FMN</keyword>
<dbReference type="InterPro" id="IPR036661">
    <property type="entry name" value="Luciferase-like_sf"/>
</dbReference>